<proteinExistence type="inferred from homology"/>
<keyword evidence="2" id="KW-0732">Signal</keyword>
<accession>A0A918QI32</accession>
<reference evidence="5" key="1">
    <citation type="journal article" date="2014" name="Int. J. Syst. Evol. Microbiol.">
        <title>Complete genome sequence of Corynebacterium casei LMG S-19264T (=DSM 44701T), isolated from a smear-ripened cheese.</title>
        <authorList>
            <consortium name="US DOE Joint Genome Institute (JGI-PGF)"/>
            <person name="Walter F."/>
            <person name="Albersmeier A."/>
            <person name="Kalinowski J."/>
            <person name="Ruckert C."/>
        </authorList>
    </citation>
    <scope>NUCLEOTIDE SEQUENCE</scope>
    <source>
        <strain evidence="5">JCM 4988</strain>
    </source>
</reference>
<evidence type="ECO:0000313" key="5">
    <source>
        <dbReference type="EMBL" id="GGZ45684.1"/>
    </source>
</evidence>
<protein>
    <submittedName>
        <fullName evidence="5">Lipoprotein</fullName>
    </submittedName>
</protein>
<keyword evidence="6" id="KW-1185">Reference proteome</keyword>
<evidence type="ECO:0000256" key="3">
    <source>
        <dbReference type="SAM" id="MobiDB-lite"/>
    </source>
</evidence>
<evidence type="ECO:0000259" key="4">
    <source>
        <dbReference type="Pfam" id="PF13458"/>
    </source>
</evidence>
<evidence type="ECO:0000313" key="6">
    <source>
        <dbReference type="Proteomes" id="UP000630936"/>
    </source>
</evidence>
<reference evidence="5" key="2">
    <citation type="submission" date="2020-09" db="EMBL/GenBank/DDBJ databases">
        <authorList>
            <person name="Sun Q."/>
            <person name="Ohkuma M."/>
        </authorList>
    </citation>
    <scope>NUCLEOTIDE SEQUENCE</scope>
    <source>
        <strain evidence="5">JCM 4988</strain>
    </source>
</reference>
<dbReference type="AlphaFoldDB" id="A0A918QI32"/>
<name>A0A918QI32_9ACTN</name>
<evidence type="ECO:0000256" key="2">
    <source>
        <dbReference type="ARBA" id="ARBA00022729"/>
    </source>
</evidence>
<feature type="domain" description="Leucine-binding protein" evidence="4">
    <location>
        <begin position="34"/>
        <end position="364"/>
    </location>
</feature>
<sequence>MLLITGCGVVPGGGSGGSGEPVTVLTFAPEKTGATNMPGMNAMADTYARWVNARGGVGGHRLRVVTCNERNTAQGASACARRAVEEGAVAVVGSYSQHGDAFLPTLEAAGIPFIGGFGISDEEFSSYLSFPVNGGQPALLAGHGLQLAGVCDRVALVRPDSAAGDQLPELLNAGLAAAGNSTADVLAREDATDYTGVASRARTEAGTASGDAGPGSGPDPGPGSGSGEEPRPGCVTAALGERTETFFDSFRRLPEDGSRVRVSSVIGSVGQSLIDRTGGRGGPLEGAFITGWYPAAGDSRWAEMRQVIADHAFADNRVDPADAGVQTTWIAYTVLASVIESLDTDEITSRKITQALDEGVRVTTGGLTPELRWEHEDMLGIPDFPRIVNPRVTFQVVREGRLVAQREDSVDVTETLSGSVAD</sequence>
<evidence type="ECO:0000256" key="1">
    <source>
        <dbReference type="ARBA" id="ARBA00010062"/>
    </source>
</evidence>
<dbReference type="Proteomes" id="UP000630936">
    <property type="component" value="Unassembled WGS sequence"/>
</dbReference>
<comment type="caution">
    <text evidence="5">The sequence shown here is derived from an EMBL/GenBank/DDBJ whole genome shotgun (WGS) entry which is preliminary data.</text>
</comment>
<dbReference type="InterPro" id="IPR028081">
    <property type="entry name" value="Leu-bd"/>
</dbReference>
<feature type="compositionally biased region" description="Gly residues" evidence="3">
    <location>
        <begin position="212"/>
        <end position="226"/>
    </location>
</feature>
<gene>
    <name evidence="5" type="ORF">GCM10010387_45240</name>
</gene>
<keyword evidence="5" id="KW-0449">Lipoprotein</keyword>
<dbReference type="Gene3D" id="3.40.50.2300">
    <property type="match status" value="1"/>
</dbReference>
<comment type="similarity">
    <text evidence="1">Belongs to the leucine-binding protein family.</text>
</comment>
<dbReference type="Pfam" id="PF13458">
    <property type="entry name" value="Peripla_BP_6"/>
    <property type="match status" value="1"/>
</dbReference>
<organism evidence="5 6">
    <name type="scientific">Streptomyces inusitatus</name>
    <dbReference type="NCBI Taxonomy" id="68221"/>
    <lineage>
        <taxon>Bacteria</taxon>
        <taxon>Bacillati</taxon>
        <taxon>Actinomycetota</taxon>
        <taxon>Actinomycetes</taxon>
        <taxon>Kitasatosporales</taxon>
        <taxon>Streptomycetaceae</taxon>
        <taxon>Streptomyces</taxon>
    </lineage>
</organism>
<dbReference type="SUPFAM" id="SSF53822">
    <property type="entry name" value="Periplasmic binding protein-like I"/>
    <property type="match status" value="1"/>
</dbReference>
<dbReference type="InterPro" id="IPR028082">
    <property type="entry name" value="Peripla_BP_I"/>
</dbReference>
<dbReference type="EMBL" id="BMWG01000015">
    <property type="protein sequence ID" value="GGZ45684.1"/>
    <property type="molecule type" value="Genomic_DNA"/>
</dbReference>
<feature type="region of interest" description="Disordered" evidence="3">
    <location>
        <begin position="196"/>
        <end position="234"/>
    </location>
</feature>